<feature type="chain" id="PRO_5034867069" evidence="1">
    <location>
        <begin position="26"/>
        <end position="106"/>
    </location>
</feature>
<feature type="signal peptide" evidence="1">
    <location>
        <begin position="1"/>
        <end position="25"/>
    </location>
</feature>
<name>A0A8H8CW28_AJECA</name>
<dbReference type="EMBL" id="JAEVHI010000005">
    <property type="protein sequence ID" value="KAG5290898.1"/>
    <property type="molecule type" value="Genomic_DNA"/>
</dbReference>
<dbReference type="AlphaFoldDB" id="A0A8H8CW28"/>
<dbReference type="OrthoDB" id="4181442at2759"/>
<protein>
    <submittedName>
        <fullName evidence="2">Uncharacterized protein</fullName>
    </submittedName>
</protein>
<accession>A0A8H8CW28</accession>
<reference evidence="2 3" key="1">
    <citation type="submission" date="2021-01" db="EMBL/GenBank/DDBJ databases">
        <title>Chromosome-level genome assembly of a human fungal pathogen reveals clustering of transcriptionally co-regulated genes.</title>
        <authorList>
            <person name="Voorhies M."/>
            <person name="Cohen S."/>
            <person name="Shea T.P."/>
            <person name="Petrus S."/>
            <person name="Munoz J.F."/>
            <person name="Poplawski S."/>
            <person name="Goldman W.E."/>
            <person name="Michael T."/>
            <person name="Cuomo C.A."/>
            <person name="Sil A."/>
            <person name="Beyhan S."/>
        </authorList>
    </citation>
    <scope>NUCLEOTIDE SEQUENCE [LARGE SCALE GENOMIC DNA]</scope>
    <source>
        <strain evidence="2 3">G184AR</strain>
    </source>
</reference>
<dbReference type="Proteomes" id="UP000670092">
    <property type="component" value="Unassembled WGS sequence"/>
</dbReference>
<evidence type="ECO:0000313" key="3">
    <source>
        <dbReference type="Proteomes" id="UP000670092"/>
    </source>
</evidence>
<gene>
    <name evidence="2" type="ORF">I7I52_08053</name>
</gene>
<evidence type="ECO:0000313" key="2">
    <source>
        <dbReference type="EMBL" id="KAG5290898.1"/>
    </source>
</evidence>
<proteinExistence type="predicted"/>
<dbReference type="OMA" id="GRTHFCE"/>
<dbReference type="VEuPathDB" id="FungiDB:I7I52_08053"/>
<comment type="caution">
    <text evidence="2">The sequence shown here is derived from an EMBL/GenBank/DDBJ whole genome shotgun (WGS) entry which is preliminary data.</text>
</comment>
<organism evidence="2 3">
    <name type="scientific">Ajellomyces capsulatus</name>
    <name type="common">Darling's disease fungus</name>
    <name type="synonym">Histoplasma capsulatum</name>
    <dbReference type="NCBI Taxonomy" id="5037"/>
    <lineage>
        <taxon>Eukaryota</taxon>
        <taxon>Fungi</taxon>
        <taxon>Dikarya</taxon>
        <taxon>Ascomycota</taxon>
        <taxon>Pezizomycotina</taxon>
        <taxon>Eurotiomycetes</taxon>
        <taxon>Eurotiomycetidae</taxon>
        <taxon>Onygenales</taxon>
        <taxon>Ajellomycetaceae</taxon>
        <taxon>Histoplasma</taxon>
    </lineage>
</organism>
<keyword evidence="1" id="KW-0732">Signal</keyword>
<evidence type="ECO:0000256" key="1">
    <source>
        <dbReference type="SAM" id="SignalP"/>
    </source>
</evidence>
<sequence length="106" mass="12221">MELALCQRFLALFLVLLLWAPQVLSSPLKAAQFLPRQEEERPSAFDNQCGTTHFCQNDRERRPDCVDAVHGYTLCQFYFPKTSRMYQVCKDCVDTNCDASGCEWFG</sequence>